<dbReference type="Proteomes" id="UP000095751">
    <property type="component" value="Unassembled WGS sequence"/>
</dbReference>
<evidence type="ECO:0000313" key="3">
    <source>
        <dbReference type="Proteomes" id="UP000095751"/>
    </source>
</evidence>
<dbReference type="AlphaFoldDB" id="A0A1E7FVQ4"/>
<dbReference type="OrthoDB" id="10253098at2759"/>
<feature type="region of interest" description="Disordered" evidence="1">
    <location>
        <begin position="64"/>
        <end position="97"/>
    </location>
</feature>
<reference evidence="2 3" key="1">
    <citation type="submission" date="2016-09" db="EMBL/GenBank/DDBJ databases">
        <title>Extensive genetic diversity and differential bi-allelic expression allows diatom success in the polar Southern Ocean.</title>
        <authorList>
            <consortium name="DOE Joint Genome Institute"/>
            <person name="Mock T."/>
            <person name="Otillar R.P."/>
            <person name="Strauss J."/>
            <person name="Dupont C."/>
            <person name="Frickenhaus S."/>
            <person name="Maumus F."/>
            <person name="Mcmullan M."/>
            <person name="Sanges R."/>
            <person name="Schmutz J."/>
            <person name="Toseland A."/>
            <person name="Valas R."/>
            <person name="Veluchamy A."/>
            <person name="Ward B.J."/>
            <person name="Allen A."/>
            <person name="Barry K."/>
            <person name="Falciatore A."/>
            <person name="Ferrante M."/>
            <person name="Fortunato A.E."/>
            <person name="Gloeckner G."/>
            <person name="Gruber A."/>
            <person name="Hipkin R."/>
            <person name="Janech M."/>
            <person name="Kroth P."/>
            <person name="Leese F."/>
            <person name="Lindquist E."/>
            <person name="Lyon B.R."/>
            <person name="Martin J."/>
            <person name="Mayer C."/>
            <person name="Parker M."/>
            <person name="Quesneville H."/>
            <person name="Raymond J."/>
            <person name="Uhlig C."/>
            <person name="Valentin K.U."/>
            <person name="Worden A.Z."/>
            <person name="Armbrust E.V."/>
            <person name="Bowler C."/>
            <person name="Green B."/>
            <person name="Moulton V."/>
            <person name="Van Oosterhout C."/>
            <person name="Grigoriev I."/>
        </authorList>
    </citation>
    <scope>NUCLEOTIDE SEQUENCE [LARGE SCALE GENOMIC DNA]</scope>
    <source>
        <strain evidence="2 3">CCMP1102</strain>
    </source>
</reference>
<dbReference type="PANTHER" id="PTHR12046">
    <property type="entry name" value="HISTONE ACETYLTRANSFERASE TYPE B CATALYTIC SUBUNIT"/>
    <property type="match status" value="1"/>
</dbReference>
<organism evidence="2 3">
    <name type="scientific">Fragilariopsis cylindrus CCMP1102</name>
    <dbReference type="NCBI Taxonomy" id="635003"/>
    <lineage>
        <taxon>Eukaryota</taxon>
        <taxon>Sar</taxon>
        <taxon>Stramenopiles</taxon>
        <taxon>Ochrophyta</taxon>
        <taxon>Bacillariophyta</taxon>
        <taxon>Bacillariophyceae</taxon>
        <taxon>Bacillariophycidae</taxon>
        <taxon>Bacillariales</taxon>
        <taxon>Bacillariaceae</taxon>
        <taxon>Fragilariopsis</taxon>
    </lineage>
</organism>
<sequence length="596" mass="67244">MAHTYVVLTDEPQWSSASLCITLNHLGQSFRPDYTHQLIEGEYFRGHRPCESVLQAAISKFNSIKSDDKDNNNNDASRGSDNGSDGKDNGNLGEVTTNSSLSKSLLHKSHEYHDLATSELDIQVSLSPSCQNCSVNIIRHHSTNDDDDDDDDDDDEGQRTAKRPKVDKNNSESQQQLSLSLLSDKTASADPNTTFSLIVNDAEILLALSKALPLIISQNSNSNNNNNENISSNNDLGSSNEGLLTTRNGEISEEDFLSEPIGEILDEYSFLTTTTTTTIDNPPTIPNSAHNFVLTIADGRSQRVSEYHSSIERLALFYIENADTVNVANTNGGYWKILYIWKKDDNDDNDGNDKDSNNNNIMNDDDKNKNKKNKYSLVGYFTLFHFIALFHKPEPGLIIRICQALVLPPFQGQGHGKRLLEAVNNLAHQHQEEKDDDNAIHHKIVQINVEDPAPAFVALRNKVDWKLIFEHYEKWNWPSKGTISSSSNDAELSLFFTALTEREASKMSTKAKITPKQIHIMNDLLKLQALRSFCDNNDKAERCFRLMIKRRLNREYCNELTGLPTKEDQKLMLGKLFDEELKQYERILRSSTSTRI</sequence>
<dbReference type="GO" id="GO:0000781">
    <property type="term" value="C:chromosome, telomeric region"/>
    <property type="evidence" value="ECO:0007669"/>
    <property type="project" value="GOC"/>
</dbReference>
<dbReference type="InParanoid" id="A0A1E7FVQ4"/>
<evidence type="ECO:0000313" key="2">
    <source>
        <dbReference type="EMBL" id="OEU22204.1"/>
    </source>
</evidence>
<dbReference type="InterPro" id="IPR017380">
    <property type="entry name" value="Hist_AcTrfase_B-typ_cat-su"/>
</dbReference>
<keyword evidence="2" id="KW-0012">Acyltransferase</keyword>
<feature type="region of interest" description="Disordered" evidence="1">
    <location>
        <begin position="347"/>
        <end position="368"/>
    </location>
</feature>
<dbReference type="SUPFAM" id="SSF55729">
    <property type="entry name" value="Acyl-CoA N-acyltransferases (Nat)"/>
    <property type="match status" value="1"/>
</dbReference>
<proteinExistence type="predicted"/>
<dbReference type="KEGG" id="fcy:FRACYDRAFT_223323"/>
<keyword evidence="3" id="KW-1185">Reference proteome</keyword>
<dbReference type="GO" id="GO:0005634">
    <property type="term" value="C:nucleus"/>
    <property type="evidence" value="ECO:0007669"/>
    <property type="project" value="InterPro"/>
</dbReference>
<dbReference type="InterPro" id="IPR016181">
    <property type="entry name" value="Acyl_CoA_acyltransferase"/>
</dbReference>
<dbReference type="GO" id="GO:0031509">
    <property type="term" value="P:subtelomeric heterochromatin formation"/>
    <property type="evidence" value="ECO:0007669"/>
    <property type="project" value="InterPro"/>
</dbReference>
<accession>A0A1E7FVQ4</accession>
<keyword evidence="2" id="KW-0808">Transferase</keyword>
<gene>
    <name evidence="2" type="ORF">FRACYDRAFT_223323</name>
</gene>
<name>A0A1E7FVQ4_9STRA</name>
<dbReference type="Gene3D" id="3.40.630.30">
    <property type="match status" value="1"/>
</dbReference>
<feature type="region of interest" description="Disordered" evidence="1">
    <location>
        <begin position="140"/>
        <end position="177"/>
    </location>
</feature>
<evidence type="ECO:0000256" key="1">
    <source>
        <dbReference type="SAM" id="MobiDB-lite"/>
    </source>
</evidence>
<feature type="compositionally biased region" description="Acidic residues" evidence="1">
    <location>
        <begin position="145"/>
        <end position="156"/>
    </location>
</feature>
<feature type="region of interest" description="Disordered" evidence="1">
    <location>
        <begin position="219"/>
        <end position="243"/>
    </location>
</feature>
<feature type="compositionally biased region" description="Low complexity" evidence="1">
    <location>
        <begin position="73"/>
        <end position="97"/>
    </location>
</feature>
<feature type="compositionally biased region" description="Basic and acidic residues" evidence="1">
    <location>
        <begin position="347"/>
        <end position="356"/>
    </location>
</feature>
<dbReference type="CDD" id="cd04301">
    <property type="entry name" value="NAT_SF"/>
    <property type="match status" value="1"/>
</dbReference>
<dbReference type="GO" id="GO:0004402">
    <property type="term" value="F:histone acetyltransferase activity"/>
    <property type="evidence" value="ECO:0007669"/>
    <property type="project" value="InterPro"/>
</dbReference>
<dbReference type="EMBL" id="KV784353">
    <property type="protein sequence ID" value="OEU22204.1"/>
    <property type="molecule type" value="Genomic_DNA"/>
</dbReference>
<protein>
    <submittedName>
        <fullName evidence="2">Acyl-CoA N-acyltransferase</fullName>
    </submittedName>
</protein>
<feature type="compositionally biased region" description="Low complexity" evidence="1">
    <location>
        <begin position="219"/>
        <end position="234"/>
    </location>
</feature>